<dbReference type="Gene3D" id="3.40.462.20">
    <property type="match status" value="1"/>
</dbReference>
<reference evidence="11 12" key="1">
    <citation type="journal article" date="2016" name="Nat. Commun.">
        <title>Ectomycorrhizal ecology is imprinted in the genome of the dominant symbiotic fungus Cenococcum geophilum.</title>
        <authorList>
            <consortium name="DOE Joint Genome Institute"/>
            <person name="Peter M."/>
            <person name="Kohler A."/>
            <person name="Ohm R.A."/>
            <person name="Kuo A."/>
            <person name="Krutzmann J."/>
            <person name="Morin E."/>
            <person name="Arend M."/>
            <person name="Barry K.W."/>
            <person name="Binder M."/>
            <person name="Choi C."/>
            <person name="Clum A."/>
            <person name="Copeland A."/>
            <person name="Grisel N."/>
            <person name="Haridas S."/>
            <person name="Kipfer T."/>
            <person name="LaButti K."/>
            <person name="Lindquist E."/>
            <person name="Lipzen A."/>
            <person name="Maire R."/>
            <person name="Meier B."/>
            <person name="Mihaltcheva S."/>
            <person name="Molinier V."/>
            <person name="Murat C."/>
            <person name="Poggeler S."/>
            <person name="Quandt C.A."/>
            <person name="Sperisen C."/>
            <person name="Tritt A."/>
            <person name="Tisserant E."/>
            <person name="Crous P.W."/>
            <person name="Henrissat B."/>
            <person name="Nehls U."/>
            <person name="Egli S."/>
            <person name="Spatafora J.W."/>
            <person name="Grigoriev I.V."/>
            <person name="Martin F.M."/>
        </authorList>
    </citation>
    <scope>NUCLEOTIDE SEQUENCE [LARGE SCALE GENOMIC DNA]</scope>
    <source>
        <strain evidence="11 12">CBS 207.34</strain>
    </source>
</reference>
<evidence type="ECO:0000256" key="1">
    <source>
        <dbReference type="ARBA" id="ARBA00005466"/>
    </source>
</evidence>
<proteinExistence type="inferred from homology"/>
<keyword evidence="5" id="KW-0560">Oxidoreductase</keyword>
<dbReference type="PANTHER" id="PTHR42973:SF15">
    <property type="entry name" value="FAD-BINDING PCMH-TYPE DOMAIN-CONTAINING PROTEIN"/>
    <property type="match status" value="1"/>
</dbReference>
<feature type="disulfide bond" evidence="6">
    <location>
        <begin position="135"/>
        <end position="149"/>
    </location>
</feature>
<keyword evidence="12" id="KW-1185">Reference proteome</keyword>
<evidence type="ECO:0000256" key="3">
    <source>
        <dbReference type="ARBA" id="ARBA00022669"/>
    </source>
</evidence>
<dbReference type="Proteomes" id="UP000250140">
    <property type="component" value="Unassembled WGS sequence"/>
</dbReference>
<feature type="region of interest" description="Disordered" evidence="7">
    <location>
        <begin position="91"/>
        <end position="114"/>
    </location>
</feature>
<name>A0A8E2ESI1_9PEZI</name>
<dbReference type="InterPro" id="IPR036318">
    <property type="entry name" value="FAD-bd_PCMH-like_sf"/>
</dbReference>
<dbReference type="InterPro" id="IPR006094">
    <property type="entry name" value="Oxid_FAD_bind_N"/>
</dbReference>
<keyword evidence="6" id="KW-1015">Disulfide bond</keyword>
<sequence>MKISEMVPAFNLFLTGNLLLTLGLVSATPATSALKARAVSPDASCGGSAGYTCLGSSFGSCCSAYGWCGSTGAYCGTGCQSAFGTCGSNPASSSVKPSQPSSTSSTVVSSRSMSPDSSCGGSNGYTCAGSSFGNCCSQWGYCGSTSAYCGSGCQSAFGSCGGSPSSVAVSSSTVSSSATSSASPTASATLTDCLNNKNIPISLISSSNFAQLAQPYNLRLPYTPAVIVLPTTAQHISDAVVCAGKYGVKVQAKSGGHSYASFSSGGRDGSMVIDLEPLQNITVDATTGIAVVGGGVRLGNLALGIYNQAQRALPHGTCPGVGIGGHFTHGGYGYDSRLWGLALDTIVGLDVVLANGSYIHATSTAYPDIYWALRGAADSFGIVVNFYLQTQPAPATVVNWSYSFSGMFGSQETFTNTFLHIQDFAQNASVVDGRLGLGIYLDGSGYSVSGTFIGSEDEFNQKIAPELLRGLPSSTPSVRVLGWIDSLTALSNEASLQEPLTGYNAHDTFFAKSITVPESSPLTAAALNSYFIYITQTAKPSSWFSIINLYGGPGSAINTRDTTFSSYSDRSSLWVFQNYGFTSGGALPSATIGFIDGMNNAIENAQPQTQFGAYLNYVDPTLDPETAHSLYYGTNDYNRLLAIKNVVDPGMVFWNPQAIGVV</sequence>
<dbReference type="OrthoDB" id="407275at2759"/>
<comment type="similarity">
    <text evidence="1">Belongs to the oxygen-dependent FAD-linked oxidoreductase family.</text>
</comment>
<dbReference type="InterPro" id="IPR016166">
    <property type="entry name" value="FAD-bd_PCMH"/>
</dbReference>
<feature type="domain" description="Chitin-binding type-1" evidence="9">
    <location>
        <begin position="42"/>
        <end position="88"/>
    </location>
</feature>
<organism evidence="11 12">
    <name type="scientific">Glonium stellatum</name>
    <dbReference type="NCBI Taxonomy" id="574774"/>
    <lineage>
        <taxon>Eukaryota</taxon>
        <taxon>Fungi</taxon>
        <taxon>Dikarya</taxon>
        <taxon>Ascomycota</taxon>
        <taxon>Pezizomycotina</taxon>
        <taxon>Dothideomycetes</taxon>
        <taxon>Pleosporomycetidae</taxon>
        <taxon>Gloniales</taxon>
        <taxon>Gloniaceae</taxon>
        <taxon>Glonium</taxon>
    </lineage>
</organism>
<keyword evidence="3 6" id="KW-0147">Chitin-binding</keyword>
<dbReference type="Pfam" id="PF00187">
    <property type="entry name" value="Chitin_bind_1"/>
    <property type="match status" value="1"/>
</dbReference>
<accession>A0A8E2ESI1</accession>
<feature type="domain" description="FAD-binding PCMH-type" evidence="10">
    <location>
        <begin position="220"/>
        <end position="393"/>
    </location>
</feature>
<dbReference type="SUPFAM" id="SSF56176">
    <property type="entry name" value="FAD-binding/transporter-associated domain-like"/>
    <property type="match status" value="1"/>
</dbReference>
<dbReference type="SMART" id="SM00270">
    <property type="entry name" value="ChtBD1"/>
    <property type="match status" value="2"/>
</dbReference>
<feature type="disulfide bond" evidence="6">
    <location>
        <begin position="61"/>
        <end position="75"/>
    </location>
</feature>
<feature type="signal peptide" evidence="8">
    <location>
        <begin position="1"/>
        <end position="27"/>
    </location>
</feature>
<feature type="chain" id="PRO_5034067586" evidence="8">
    <location>
        <begin position="28"/>
        <end position="662"/>
    </location>
</feature>
<evidence type="ECO:0000259" key="9">
    <source>
        <dbReference type="PROSITE" id="PS50941"/>
    </source>
</evidence>
<dbReference type="Gene3D" id="3.30.60.10">
    <property type="entry name" value="Endochitinase-like"/>
    <property type="match status" value="2"/>
</dbReference>
<protein>
    <submittedName>
        <fullName evidence="11">Carbohydrate-binding module family 18</fullName>
    </submittedName>
</protein>
<dbReference type="InterPro" id="IPR036861">
    <property type="entry name" value="Endochitinase-like_sf"/>
</dbReference>
<dbReference type="CDD" id="cd11618">
    <property type="entry name" value="ChtBD1_1"/>
    <property type="match status" value="2"/>
</dbReference>
<dbReference type="Gene3D" id="3.30.465.10">
    <property type="match status" value="1"/>
</dbReference>
<keyword evidence="4" id="KW-0274">FAD</keyword>
<evidence type="ECO:0000256" key="2">
    <source>
        <dbReference type="ARBA" id="ARBA00022630"/>
    </source>
</evidence>
<dbReference type="Pfam" id="PF08031">
    <property type="entry name" value="BBE"/>
    <property type="match status" value="1"/>
</dbReference>
<dbReference type="PANTHER" id="PTHR42973">
    <property type="entry name" value="BINDING OXIDOREDUCTASE, PUTATIVE (AFU_ORTHOLOGUE AFUA_1G17690)-RELATED"/>
    <property type="match status" value="1"/>
</dbReference>
<dbReference type="InterPro" id="IPR012951">
    <property type="entry name" value="BBE"/>
</dbReference>
<dbReference type="AlphaFoldDB" id="A0A8E2ESI1"/>
<dbReference type="Pfam" id="PF01565">
    <property type="entry name" value="FAD_binding_4"/>
    <property type="match status" value="1"/>
</dbReference>
<dbReference type="InterPro" id="IPR001002">
    <property type="entry name" value="Chitin-bd_1"/>
</dbReference>
<evidence type="ECO:0000259" key="10">
    <source>
        <dbReference type="PROSITE" id="PS51387"/>
    </source>
</evidence>
<gene>
    <name evidence="11" type="ORF">AOQ84DRAFT_346724</name>
</gene>
<dbReference type="PROSITE" id="PS50941">
    <property type="entry name" value="CHIT_BIND_I_2"/>
    <property type="match status" value="2"/>
</dbReference>
<dbReference type="InterPro" id="IPR016169">
    <property type="entry name" value="FAD-bd_PCMH_sub2"/>
</dbReference>
<dbReference type="InterPro" id="IPR050416">
    <property type="entry name" value="FAD-linked_Oxidoreductase"/>
</dbReference>
<evidence type="ECO:0000313" key="12">
    <source>
        <dbReference type="Proteomes" id="UP000250140"/>
    </source>
</evidence>
<comment type="caution">
    <text evidence="6">Lacks conserved residue(s) required for the propagation of feature annotation.</text>
</comment>
<evidence type="ECO:0000256" key="7">
    <source>
        <dbReference type="SAM" id="MobiDB-lite"/>
    </source>
</evidence>
<keyword evidence="8" id="KW-0732">Signal</keyword>
<feature type="compositionally biased region" description="Low complexity" evidence="7">
    <location>
        <begin position="92"/>
        <end position="114"/>
    </location>
</feature>
<evidence type="ECO:0000313" key="11">
    <source>
        <dbReference type="EMBL" id="OCL04092.1"/>
    </source>
</evidence>
<dbReference type="GO" id="GO:0071949">
    <property type="term" value="F:FAD binding"/>
    <property type="evidence" value="ECO:0007669"/>
    <property type="project" value="InterPro"/>
</dbReference>
<evidence type="ECO:0000256" key="6">
    <source>
        <dbReference type="PROSITE-ProRule" id="PRU00261"/>
    </source>
</evidence>
<dbReference type="EMBL" id="KV750600">
    <property type="protein sequence ID" value="OCL04092.1"/>
    <property type="molecule type" value="Genomic_DNA"/>
</dbReference>
<dbReference type="GO" id="GO:0008061">
    <property type="term" value="F:chitin binding"/>
    <property type="evidence" value="ECO:0007669"/>
    <property type="project" value="UniProtKB-UniRule"/>
</dbReference>
<dbReference type="GO" id="GO:0016491">
    <property type="term" value="F:oxidoreductase activity"/>
    <property type="evidence" value="ECO:0007669"/>
    <property type="project" value="UniProtKB-KW"/>
</dbReference>
<evidence type="ECO:0000256" key="8">
    <source>
        <dbReference type="SAM" id="SignalP"/>
    </source>
</evidence>
<dbReference type="SUPFAM" id="SSF57016">
    <property type="entry name" value="Plant lectins/antimicrobial peptides"/>
    <property type="match status" value="2"/>
</dbReference>
<evidence type="ECO:0000256" key="5">
    <source>
        <dbReference type="ARBA" id="ARBA00023002"/>
    </source>
</evidence>
<keyword evidence="2" id="KW-0285">Flavoprotein</keyword>
<feature type="domain" description="Chitin-binding type-1" evidence="9">
    <location>
        <begin position="116"/>
        <end position="162"/>
    </location>
</feature>
<dbReference type="PROSITE" id="PS51387">
    <property type="entry name" value="FAD_PCMH"/>
    <property type="match status" value="1"/>
</dbReference>
<evidence type="ECO:0000256" key="4">
    <source>
        <dbReference type="ARBA" id="ARBA00022827"/>
    </source>
</evidence>